<dbReference type="GO" id="GO:0016887">
    <property type="term" value="F:ATP hydrolysis activity"/>
    <property type="evidence" value="ECO:0007669"/>
    <property type="project" value="InterPro"/>
</dbReference>
<feature type="domain" description="ATPase dynein-related AAA" evidence="2">
    <location>
        <begin position="463"/>
        <end position="614"/>
    </location>
</feature>
<evidence type="ECO:0000259" key="2">
    <source>
        <dbReference type="Pfam" id="PF07728"/>
    </source>
</evidence>
<reference evidence="3 4" key="1">
    <citation type="submission" date="2019-10" db="EMBL/GenBank/DDBJ databases">
        <title>Bifidobacterium from non-human primates.</title>
        <authorList>
            <person name="Modesto M."/>
        </authorList>
    </citation>
    <scope>NUCLEOTIDE SEQUENCE [LARGE SCALE GENOMIC DNA]</scope>
    <source>
        <strain evidence="3 4">SMA15</strain>
    </source>
</reference>
<dbReference type="Gene3D" id="3.40.50.300">
    <property type="entry name" value="P-loop containing nucleotide triphosphate hydrolases"/>
    <property type="match status" value="1"/>
</dbReference>
<dbReference type="RefSeq" id="WP_163195967.1">
    <property type="nucleotide sequence ID" value="NZ_WHZV01000001.1"/>
</dbReference>
<dbReference type="Proteomes" id="UP000483293">
    <property type="component" value="Unassembled WGS sequence"/>
</dbReference>
<organism evidence="3 4">
    <name type="scientific">Bifidobacterium platyrrhinorum</name>
    <dbReference type="NCBI Taxonomy" id="2661628"/>
    <lineage>
        <taxon>Bacteria</taxon>
        <taxon>Bacillati</taxon>
        <taxon>Actinomycetota</taxon>
        <taxon>Actinomycetes</taxon>
        <taxon>Bifidobacteriales</taxon>
        <taxon>Bifidobacteriaceae</taxon>
        <taxon>Bifidobacterium</taxon>
    </lineage>
</organism>
<feature type="compositionally biased region" description="Polar residues" evidence="1">
    <location>
        <begin position="243"/>
        <end position="253"/>
    </location>
</feature>
<evidence type="ECO:0000313" key="4">
    <source>
        <dbReference type="Proteomes" id="UP000483293"/>
    </source>
</evidence>
<dbReference type="AlphaFoldDB" id="A0A6L9SQL1"/>
<dbReference type="InterPro" id="IPR052934">
    <property type="entry name" value="Methyl-DNA_Rec/Restrict_Enz"/>
</dbReference>
<dbReference type="GO" id="GO:0005524">
    <property type="term" value="F:ATP binding"/>
    <property type="evidence" value="ECO:0007669"/>
    <property type="project" value="InterPro"/>
</dbReference>
<dbReference type="CDD" id="cd00009">
    <property type="entry name" value="AAA"/>
    <property type="match status" value="1"/>
</dbReference>
<dbReference type="SUPFAM" id="SSF52540">
    <property type="entry name" value="P-loop containing nucleoside triphosphate hydrolases"/>
    <property type="match status" value="1"/>
</dbReference>
<dbReference type="PANTHER" id="PTHR37291:SF1">
    <property type="entry name" value="TYPE IV METHYL-DIRECTED RESTRICTION ENZYME ECOKMCRB SUBUNIT"/>
    <property type="match status" value="1"/>
</dbReference>
<dbReference type="PANTHER" id="PTHR37291">
    <property type="entry name" value="5-METHYLCYTOSINE-SPECIFIC RESTRICTION ENZYME B"/>
    <property type="match status" value="1"/>
</dbReference>
<dbReference type="InterPro" id="IPR011704">
    <property type="entry name" value="ATPase_dyneun-rel_AAA"/>
</dbReference>
<dbReference type="InterPro" id="IPR027417">
    <property type="entry name" value="P-loop_NTPase"/>
</dbReference>
<dbReference type="Pfam" id="PF07728">
    <property type="entry name" value="AAA_5"/>
    <property type="match status" value="1"/>
</dbReference>
<protein>
    <submittedName>
        <fullName evidence="3">AAA domain-containing protein</fullName>
    </submittedName>
</protein>
<feature type="region of interest" description="Disordered" evidence="1">
    <location>
        <begin position="243"/>
        <end position="262"/>
    </location>
</feature>
<evidence type="ECO:0000256" key="1">
    <source>
        <dbReference type="SAM" id="MobiDB-lite"/>
    </source>
</evidence>
<proteinExistence type="predicted"/>
<gene>
    <name evidence="3" type="ORF">GFD21_00475</name>
</gene>
<evidence type="ECO:0000313" key="3">
    <source>
        <dbReference type="EMBL" id="NEG54279.1"/>
    </source>
</evidence>
<keyword evidence="4" id="KW-1185">Reference proteome</keyword>
<comment type="caution">
    <text evidence="3">The sequence shown here is derived from an EMBL/GenBank/DDBJ whole genome shotgun (WGS) entry which is preliminary data.</text>
</comment>
<name>A0A6L9SQL1_9BIFI</name>
<dbReference type="EMBL" id="WHZV01000001">
    <property type="protein sequence ID" value="NEG54279.1"/>
    <property type="molecule type" value="Genomic_DNA"/>
</dbReference>
<sequence length="719" mass="82561">MTGNAYAWVDFYSQLADELRAYRTRRTELYAIAKNAYAGAGMGLPKLETDGETVEMDPFTFFALFNRGLTTANRIAIAQKLHDAFALKAPVPHAFAGVPLANNQKTTFYWFKPGRGEHDIDNLWHLFEAALDFADSPNDETRTRFADAFDQVRPQIGIKWNITMGLFWIRPEHYLTLDGRSRWFLCQPECMPKDFINQAKLLFDRNETPHGTDYMHLIDLCRAVLNTGSYEYTTFPELSDKAMSQSEAVNQQNKQRKSQELSGNDTVRRRYWAYRPGPRGELWDECVKDGMMRLGWGDLGNFRSIASRKDIQAQLQHDYPSDTTQTNNSKAIWEFSHIMKPGDVVFAYQGLKPSEILGRGVVKEGYRYDPDREDDHRNARMVDWKNLGIISIDSQVSPRKTLTDISDKIELIRQLDELYADEDTDDTPIVAQESYSRTQFLDDVYMNGQQYDDICAVLQRKRNIILTGAPGVGKTYAAKRLAWSIIGEKDEDRIAMVQFHQSYSYEDFIMGYRPTKTGYELHEGLFYSFCKKAESDPDNAYYFIIDEINRGNLSRIFGELFMLVEADKRGDRYAMPLMYGNEMFSVPPNLYLIGLMNTADRSLAMIDYALRRRFAFIELQPGFDIPGFQKYAASLGNDQFTALVTCVKSLNDTISKDPSLGPGFRIGHSFLCGLTAETATLDTLEGIIRYELAPLIREYWFDETEKAGKWIEQLEESLR</sequence>
<accession>A0A6L9SQL1</accession>